<evidence type="ECO:0000256" key="1">
    <source>
        <dbReference type="SAM" id="Phobius"/>
    </source>
</evidence>
<dbReference type="EMBL" id="AP021879">
    <property type="protein sequence ID" value="BBO87891.1"/>
    <property type="molecule type" value="Genomic_DNA"/>
</dbReference>
<feature type="transmembrane region" description="Helical" evidence="1">
    <location>
        <begin position="175"/>
        <end position="199"/>
    </location>
</feature>
<gene>
    <name evidence="2" type="ORF">DSCOOX_10710</name>
</gene>
<evidence type="ECO:0008006" key="4">
    <source>
        <dbReference type="Google" id="ProtNLM"/>
    </source>
</evidence>
<name>A0A5K8A602_9BACT</name>
<dbReference type="AlphaFoldDB" id="A0A5K8A602"/>
<keyword evidence="1" id="KW-0812">Transmembrane</keyword>
<dbReference type="RefSeq" id="WP_155309293.1">
    <property type="nucleotide sequence ID" value="NZ_AP021879.1"/>
</dbReference>
<evidence type="ECO:0000313" key="3">
    <source>
        <dbReference type="Proteomes" id="UP000422108"/>
    </source>
</evidence>
<keyword evidence="1" id="KW-0472">Membrane</keyword>
<dbReference type="Proteomes" id="UP000422108">
    <property type="component" value="Chromosome"/>
</dbReference>
<feature type="transmembrane region" description="Helical" evidence="1">
    <location>
        <begin position="145"/>
        <end position="163"/>
    </location>
</feature>
<feature type="transmembrane region" description="Helical" evidence="1">
    <location>
        <begin position="37"/>
        <end position="60"/>
    </location>
</feature>
<feature type="transmembrane region" description="Helical" evidence="1">
    <location>
        <begin position="6"/>
        <end position="30"/>
    </location>
</feature>
<reference evidence="2 3" key="1">
    <citation type="submission" date="2019-11" db="EMBL/GenBank/DDBJ databases">
        <title>Comparative genomics of hydrocarbon-degrading Desulfosarcina strains.</title>
        <authorList>
            <person name="Watanabe M."/>
            <person name="Kojima H."/>
            <person name="Fukui M."/>
        </authorList>
    </citation>
    <scope>NUCLEOTIDE SEQUENCE [LARGE SCALE GENOMIC DNA]</scope>
    <source>
        <strain evidence="3">oXyS1</strain>
    </source>
</reference>
<feature type="transmembrane region" description="Helical" evidence="1">
    <location>
        <begin position="219"/>
        <end position="239"/>
    </location>
</feature>
<feature type="transmembrane region" description="Helical" evidence="1">
    <location>
        <begin position="80"/>
        <end position="99"/>
    </location>
</feature>
<dbReference type="InterPro" id="IPR017199">
    <property type="entry name" value="UCP037409_transporter"/>
</dbReference>
<protein>
    <recommendedName>
        <fullName evidence="4">Transporter</fullName>
    </recommendedName>
</protein>
<accession>A0A5K8A602</accession>
<keyword evidence="1" id="KW-1133">Transmembrane helix</keyword>
<proteinExistence type="predicted"/>
<sequence length="248" mass="26834">MLYKSLILGVLFSIGIFAVKSGVGIAYVVWGQKRKALVVRGITLFALSYALVFGAAAMILPRLDPVSHLPAVQAFIQSGMIVHLIMAGLMMGWGIALLIHGDPSHSSSHGWLILVLPCPVCITVILLSSGFLMACFPDHPLALNVLLYLVFMMISLATSGVVRRYGRLSGMSPDMFLGGVMLLLSLYFIVSVTVMPQFADLDKVYRMASYDAGRPPREIFQTVSLAICTAAAFAAGFLFTTRKTRSTP</sequence>
<feature type="transmembrane region" description="Helical" evidence="1">
    <location>
        <begin position="111"/>
        <end position="133"/>
    </location>
</feature>
<keyword evidence="3" id="KW-1185">Reference proteome</keyword>
<dbReference type="Pfam" id="PF09930">
    <property type="entry name" value="DUF2162"/>
    <property type="match status" value="1"/>
</dbReference>
<organism evidence="2 3">
    <name type="scientific">Desulfosarcina ovata subsp. ovata</name>
    <dbReference type="NCBI Taxonomy" id="2752305"/>
    <lineage>
        <taxon>Bacteria</taxon>
        <taxon>Pseudomonadati</taxon>
        <taxon>Thermodesulfobacteriota</taxon>
        <taxon>Desulfobacteria</taxon>
        <taxon>Desulfobacterales</taxon>
        <taxon>Desulfosarcinaceae</taxon>
        <taxon>Desulfosarcina</taxon>
    </lineage>
</organism>
<evidence type="ECO:0000313" key="2">
    <source>
        <dbReference type="EMBL" id="BBO87891.1"/>
    </source>
</evidence>